<dbReference type="AlphaFoldDB" id="A0A5C3P5M3"/>
<feature type="compositionally biased region" description="Polar residues" evidence="1">
    <location>
        <begin position="302"/>
        <end position="312"/>
    </location>
</feature>
<feature type="compositionally biased region" description="Low complexity" evidence="1">
    <location>
        <begin position="630"/>
        <end position="642"/>
    </location>
</feature>
<evidence type="ECO:0000256" key="1">
    <source>
        <dbReference type="SAM" id="MobiDB-lite"/>
    </source>
</evidence>
<feature type="region of interest" description="Disordered" evidence="1">
    <location>
        <begin position="610"/>
        <end position="642"/>
    </location>
</feature>
<evidence type="ECO:0000313" key="3">
    <source>
        <dbReference type="Proteomes" id="UP000308197"/>
    </source>
</evidence>
<feature type="compositionally biased region" description="Basic residues" evidence="1">
    <location>
        <begin position="286"/>
        <end position="300"/>
    </location>
</feature>
<reference evidence="2 3" key="1">
    <citation type="journal article" date="2019" name="Nat. Ecol. Evol.">
        <title>Megaphylogeny resolves global patterns of mushroom evolution.</title>
        <authorList>
            <person name="Varga T."/>
            <person name="Krizsan K."/>
            <person name="Foldi C."/>
            <person name="Dima B."/>
            <person name="Sanchez-Garcia M."/>
            <person name="Sanchez-Ramirez S."/>
            <person name="Szollosi G.J."/>
            <person name="Szarkandi J.G."/>
            <person name="Papp V."/>
            <person name="Albert L."/>
            <person name="Andreopoulos W."/>
            <person name="Angelini C."/>
            <person name="Antonin V."/>
            <person name="Barry K.W."/>
            <person name="Bougher N.L."/>
            <person name="Buchanan P."/>
            <person name="Buyck B."/>
            <person name="Bense V."/>
            <person name="Catcheside P."/>
            <person name="Chovatia M."/>
            <person name="Cooper J."/>
            <person name="Damon W."/>
            <person name="Desjardin D."/>
            <person name="Finy P."/>
            <person name="Geml J."/>
            <person name="Haridas S."/>
            <person name="Hughes K."/>
            <person name="Justo A."/>
            <person name="Karasinski D."/>
            <person name="Kautmanova I."/>
            <person name="Kiss B."/>
            <person name="Kocsube S."/>
            <person name="Kotiranta H."/>
            <person name="LaButti K.M."/>
            <person name="Lechner B.E."/>
            <person name="Liimatainen K."/>
            <person name="Lipzen A."/>
            <person name="Lukacs Z."/>
            <person name="Mihaltcheva S."/>
            <person name="Morgado L.N."/>
            <person name="Niskanen T."/>
            <person name="Noordeloos M.E."/>
            <person name="Ohm R.A."/>
            <person name="Ortiz-Santana B."/>
            <person name="Ovrebo C."/>
            <person name="Racz N."/>
            <person name="Riley R."/>
            <person name="Savchenko A."/>
            <person name="Shiryaev A."/>
            <person name="Soop K."/>
            <person name="Spirin V."/>
            <person name="Szebenyi C."/>
            <person name="Tomsovsky M."/>
            <person name="Tulloss R.E."/>
            <person name="Uehling J."/>
            <person name="Grigoriev I.V."/>
            <person name="Vagvolgyi C."/>
            <person name="Papp T."/>
            <person name="Martin F.M."/>
            <person name="Miettinen O."/>
            <person name="Hibbett D.S."/>
            <person name="Nagy L.G."/>
        </authorList>
    </citation>
    <scope>NUCLEOTIDE SEQUENCE [LARGE SCALE GENOMIC DNA]</scope>
    <source>
        <strain evidence="2 3">HHB13444</strain>
    </source>
</reference>
<feature type="region of interest" description="Disordered" evidence="1">
    <location>
        <begin position="132"/>
        <end position="151"/>
    </location>
</feature>
<dbReference type="Proteomes" id="UP000308197">
    <property type="component" value="Unassembled WGS sequence"/>
</dbReference>
<feature type="compositionally biased region" description="Basic and acidic residues" evidence="1">
    <location>
        <begin position="558"/>
        <end position="567"/>
    </location>
</feature>
<feature type="compositionally biased region" description="Basic and acidic residues" evidence="1">
    <location>
        <begin position="273"/>
        <end position="285"/>
    </location>
</feature>
<evidence type="ECO:0000313" key="2">
    <source>
        <dbReference type="EMBL" id="TFK84309.1"/>
    </source>
</evidence>
<sequence length="642" mass="70333">MSQEDPEQATLASVLAERNQMREYIAMMHRVPPPESGLVPHPTRLTTHVTNGMNATPATIPEGPPPPSNTVTVPQVRAHDAPWFDNLTARFPQYDPNGKLILPRDPRNFPKAEYFPLLDVPFWFQTQVTEAQKNKGDETVPGENKGQRGSTRLVKNNDNVRFSFITDAYGVPVGGHIVAAMRTHTRDYFQKLWDEGRCPDTWFHGASSTIKQEFYAYMYDEHPELALCAFHYKAERLAILGLPGWLENKRFSSEQEPDDEELKAKRRLKLERKERYKAEKREKGKDKRQKKKESKCRKRNQPVAQDNVASSSNQADLNAALFRLSPSAHDDLYLDDPPLDLVPASKSESTTTPPTLLLVDDLSVTAATATTGTLGPALATEIVTRPSNATAYPLPPAPAVLHVPAQITSDPSLSLAPTPQQVECLPASTDPSTLDLAVAPPSLSSSGSGTTVVATGSVMVTSKSSAADVSNHQDIKDLGGARQLPPATCKPPHLLAGIYPPRPKYENAVSFPPPPPPVTHKKAPEPTSSNKGAPASSNGKAPRSRKKDPARPWPPPPHPKDKTKEIASRVWKVLNPEGDEDQYDEWYKEMKTHARRTKWLKDHKKIQDSLVAASKGPEVTSAEGTPCRPAEGTSSEGAAASG</sequence>
<gene>
    <name evidence="2" type="ORF">K466DRAFT_567295</name>
</gene>
<feature type="compositionally biased region" description="Polar residues" evidence="1">
    <location>
        <begin position="526"/>
        <end position="539"/>
    </location>
</feature>
<dbReference type="STRING" id="1314778.A0A5C3P5M3"/>
<protein>
    <submittedName>
        <fullName evidence="2">Uncharacterized protein</fullName>
    </submittedName>
</protein>
<keyword evidence="3" id="KW-1185">Reference proteome</keyword>
<proteinExistence type="predicted"/>
<dbReference type="EMBL" id="ML211325">
    <property type="protein sequence ID" value="TFK84309.1"/>
    <property type="molecule type" value="Genomic_DNA"/>
</dbReference>
<name>A0A5C3P5M3_9APHY</name>
<dbReference type="InParanoid" id="A0A5C3P5M3"/>
<feature type="region of interest" description="Disordered" evidence="1">
    <location>
        <begin position="273"/>
        <end position="312"/>
    </location>
</feature>
<feature type="region of interest" description="Disordered" evidence="1">
    <location>
        <begin position="477"/>
        <end position="568"/>
    </location>
</feature>
<organism evidence="2 3">
    <name type="scientific">Polyporus arcularius HHB13444</name>
    <dbReference type="NCBI Taxonomy" id="1314778"/>
    <lineage>
        <taxon>Eukaryota</taxon>
        <taxon>Fungi</taxon>
        <taxon>Dikarya</taxon>
        <taxon>Basidiomycota</taxon>
        <taxon>Agaricomycotina</taxon>
        <taxon>Agaricomycetes</taxon>
        <taxon>Polyporales</taxon>
        <taxon>Polyporaceae</taxon>
        <taxon>Polyporus</taxon>
    </lineage>
</organism>
<accession>A0A5C3P5M3</accession>